<dbReference type="GO" id="GO:0005524">
    <property type="term" value="F:ATP binding"/>
    <property type="evidence" value="ECO:0007669"/>
    <property type="project" value="UniProtKB-KW"/>
</dbReference>
<evidence type="ECO:0000256" key="14">
    <source>
        <dbReference type="ARBA" id="ARBA00048679"/>
    </source>
</evidence>
<comment type="function">
    <text evidence="15">Component of the EKC/KEOPS complex that is required for the formation of a threonylcarbamoyl group on adenosine at position 37 (t(6)A37) in tRNAs that read codons beginning with adenine. The complex is probably involved in the transfer of the threonylcarbamoyl moiety of threonylcarbamoyl-AMP (TC-AMP) to the N6 group of A37. TP53RK has ATPase activity in the context of the EKC/KEOPS complex and likely plays a supporting role to the catalytic subunit OSGEP. Atypical protein kinase that phosphorylates 'Ser-15' of p53/TP53 protein and may therefore participate in its activation.</text>
</comment>
<dbReference type="FunFam" id="1.10.510.10:FF:000323">
    <property type="entry name" value="TP53-regulating kinase, putative"/>
    <property type="match status" value="1"/>
</dbReference>
<keyword evidence="5" id="KW-0597">Phosphoprotein</keyword>
<dbReference type="InterPro" id="IPR022495">
    <property type="entry name" value="Bud32"/>
</dbReference>
<feature type="domain" description="Protein kinase" evidence="20">
    <location>
        <begin position="4"/>
        <end position="227"/>
    </location>
</feature>
<comment type="subcellular location">
    <subcellularLocation>
        <location evidence="1">Nucleus</location>
    </subcellularLocation>
</comment>
<keyword evidence="7" id="KW-0819">tRNA processing</keyword>
<organism evidence="21 22">
    <name type="scientific">Owenia fusiformis</name>
    <name type="common">Polychaete worm</name>
    <dbReference type="NCBI Taxonomy" id="6347"/>
    <lineage>
        <taxon>Eukaryota</taxon>
        <taxon>Metazoa</taxon>
        <taxon>Spiralia</taxon>
        <taxon>Lophotrochozoa</taxon>
        <taxon>Annelida</taxon>
        <taxon>Polychaeta</taxon>
        <taxon>Sedentaria</taxon>
        <taxon>Canalipalpata</taxon>
        <taxon>Sabellida</taxon>
        <taxon>Oweniida</taxon>
        <taxon>Oweniidae</taxon>
        <taxon>Owenia</taxon>
    </lineage>
</organism>
<dbReference type="InterPro" id="IPR008266">
    <property type="entry name" value="Tyr_kinase_AS"/>
</dbReference>
<gene>
    <name evidence="21" type="ORF">OFUS_LOCUS9777</name>
</gene>
<proteinExistence type="inferred from homology"/>
<evidence type="ECO:0000256" key="7">
    <source>
        <dbReference type="ARBA" id="ARBA00022694"/>
    </source>
</evidence>
<comment type="catalytic activity">
    <reaction evidence="13">
        <text>L-threonyl-[protein] + ATP = O-phospho-L-threonyl-[protein] + ADP + H(+)</text>
        <dbReference type="Rhea" id="RHEA:46608"/>
        <dbReference type="Rhea" id="RHEA-COMP:11060"/>
        <dbReference type="Rhea" id="RHEA-COMP:11605"/>
        <dbReference type="ChEBI" id="CHEBI:15378"/>
        <dbReference type="ChEBI" id="CHEBI:30013"/>
        <dbReference type="ChEBI" id="CHEBI:30616"/>
        <dbReference type="ChEBI" id="CHEBI:61977"/>
        <dbReference type="ChEBI" id="CHEBI:456216"/>
        <dbReference type="EC" id="2.7.11.1"/>
    </reaction>
</comment>
<evidence type="ECO:0000256" key="8">
    <source>
        <dbReference type="ARBA" id="ARBA00022741"/>
    </source>
</evidence>
<evidence type="ECO:0000256" key="5">
    <source>
        <dbReference type="ARBA" id="ARBA00022553"/>
    </source>
</evidence>
<dbReference type="OrthoDB" id="3399at2759"/>
<dbReference type="FunFam" id="3.30.200.20:FF:000201">
    <property type="entry name" value="TP53-regulating kinase isoform X1"/>
    <property type="match status" value="1"/>
</dbReference>
<evidence type="ECO:0000256" key="1">
    <source>
        <dbReference type="ARBA" id="ARBA00004123"/>
    </source>
</evidence>
<keyword evidence="12" id="KW-0539">Nucleus</keyword>
<keyword evidence="10" id="KW-0378">Hydrolase</keyword>
<keyword evidence="8" id="KW-0547">Nucleotide-binding</keyword>
<evidence type="ECO:0000256" key="19">
    <source>
        <dbReference type="ARBA" id="ARBA00081359"/>
    </source>
</evidence>
<evidence type="ECO:0000256" key="4">
    <source>
        <dbReference type="ARBA" id="ARBA00022527"/>
    </source>
</evidence>
<evidence type="ECO:0000256" key="16">
    <source>
        <dbReference type="ARBA" id="ARBA00062157"/>
    </source>
</evidence>
<evidence type="ECO:0000259" key="20">
    <source>
        <dbReference type="PROSITE" id="PS50011"/>
    </source>
</evidence>
<dbReference type="PROSITE" id="PS50011">
    <property type="entry name" value="PROTEIN_KINASE_DOM"/>
    <property type="match status" value="1"/>
</dbReference>
<evidence type="ECO:0000256" key="17">
    <source>
        <dbReference type="ARBA" id="ARBA00079584"/>
    </source>
</evidence>
<dbReference type="GO" id="GO:0005829">
    <property type="term" value="C:cytosol"/>
    <property type="evidence" value="ECO:0007669"/>
    <property type="project" value="TreeGrafter"/>
</dbReference>
<name>A0A8S4NNG6_OWEFU</name>
<evidence type="ECO:0000256" key="15">
    <source>
        <dbReference type="ARBA" id="ARBA00056624"/>
    </source>
</evidence>
<reference evidence="21" key="1">
    <citation type="submission" date="2022-03" db="EMBL/GenBank/DDBJ databases">
        <authorList>
            <person name="Martin C."/>
        </authorList>
    </citation>
    <scope>NUCLEOTIDE SEQUENCE</scope>
</reference>
<evidence type="ECO:0000256" key="6">
    <source>
        <dbReference type="ARBA" id="ARBA00022679"/>
    </source>
</evidence>
<dbReference type="InterPro" id="IPR011009">
    <property type="entry name" value="Kinase-like_dom_sf"/>
</dbReference>
<dbReference type="GO" id="GO:0070525">
    <property type="term" value="P:tRNA threonylcarbamoyladenosine metabolic process"/>
    <property type="evidence" value="ECO:0007669"/>
    <property type="project" value="TreeGrafter"/>
</dbReference>
<comment type="caution">
    <text evidence="21">The sequence shown here is derived from an EMBL/GenBank/DDBJ whole genome shotgun (WGS) entry which is preliminary data.</text>
</comment>
<evidence type="ECO:0000313" key="22">
    <source>
        <dbReference type="Proteomes" id="UP000749559"/>
    </source>
</evidence>
<dbReference type="Gene3D" id="1.10.510.10">
    <property type="entry name" value="Transferase(Phosphotransferase) domain 1"/>
    <property type="match status" value="1"/>
</dbReference>
<dbReference type="PANTHER" id="PTHR12209">
    <property type="entry name" value="NON-SPECIFIC SERINE/THREONINE PROTEIN KINASE"/>
    <property type="match status" value="1"/>
</dbReference>
<evidence type="ECO:0000256" key="9">
    <source>
        <dbReference type="ARBA" id="ARBA00022777"/>
    </source>
</evidence>
<dbReference type="EC" id="2.7.11.1" evidence="3"/>
<dbReference type="GO" id="GO:0004674">
    <property type="term" value="F:protein serine/threonine kinase activity"/>
    <property type="evidence" value="ECO:0007669"/>
    <property type="project" value="UniProtKB-KW"/>
</dbReference>
<comment type="catalytic activity">
    <reaction evidence="14">
        <text>L-seryl-[protein] + ATP = O-phospho-L-seryl-[protein] + ADP + H(+)</text>
        <dbReference type="Rhea" id="RHEA:17989"/>
        <dbReference type="Rhea" id="RHEA-COMP:9863"/>
        <dbReference type="Rhea" id="RHEA-COMP:11604"/>
        <dbReference type="ChEBI" id="CHEBI:15378"/>
        <dbReference type="ChEBI" id="CHEBI:29999"/>
        <dbReference type="ChEBI" id="CHEBI:30616"/>
        <dbReference type="ChEBI" id="CHEBI:83421"/>
        <dbReference type="ChEBI" id="CHEBI:456216"/>
        <dbReference type="EC" id="2.7.11.1"/>
    </reaction>
</comment>
<dbReference type="InterPro" id="IPR000719">
    <property type="entry name" value="Prot_kinase_dom"/>
</dbReference>
<dbReference type="EMBL" id="CAIIXF020000005">
    <property type="protein sequence ID" value="CAH1783431.1"/>
    <property type="molecule type" value="Genomic_DNA"/>
</dbReference>
<keyword evidence="11" id="KW-0067">ATP-binding</keyword>
<keyword evidence="22" id="KW-1185">Reference proteome</keyword>
<dbReference type="NCBIfam" id="TIGR03724">
    <property type="entry name" value="arch_bud32"/>
    <property type="match status" value="1"/>
</dbReference>
<accession>A0A8S4NNG6</accession>
<evidence type="ECO:0000313" key="21">
    <source>
        <dbReference type="EMBL" id="CAH1783431.1"/>
    </source>
</evidence>
<evidence type="ECO:0000256" key="2">
    <source>
        <dbReference type="ARBA" id="ARBA00010630"/>
    </source>
</evidence>
<protein>
    <recommendedName>
        <fullName evidence="3">non-specific serine/threonine protein kinase</fullName>
        <ecNumber evidence="3">2.7.11.1</ecNumber>
    </recommendedName>
    <alternativeName>
        <fullName evidence="17">Nori-2</fullName>
    </alternativeName>
    <alternativeName>
        <fullName evidence="18">TP53-regulating kinase</fullName>
    </alternativeName>
    <alternativeName>
        <fullName evidence="19">p53-related protein kinase</fullName>
    </alternativeName>
</protein>
<dbReference type="PANTHER" id="PTHR12209:SF0">
    <property type="entry name" value="EKC_KEOPS COMPLEX SUBUNIT TP53RK"/>
    <property type="match status" value="1"/>
</dbReference>
<dbReference type="AlphaFoldDB" id="A0A8S4NNG6"/>
<dbReference type="Pfam" id="PF06293">
    <property type="entry name" value="Kdo"/>
    <property type="match status" value="1"/>
</dbReference>
<keyword evidence="6" id="KW-0808">Transferase</keyword>
<dbReference type="GO" id="GO:0000408">
    <property type="term" value="C:EKC/KEOPS complex"/>
    <property type="evidence" value="ECO:0007669"/>
    <property type="project" value="TreeGrafter"/>
</dbReference>
<evidence type="ECO:0000256" key="18">
    <source>
        <dbReference type="ARBA" id="ARBA00080585"/>
    </source>
</evidence>
<evidence type="ECO:0000256" key="3">
    <source>
        <dbReference type="ARBA" id="ARBA00012513"/>
    </source>
</evidence>
<comment type="subunit">
    <text evidence="16">Component of the EKC/KEOPS complex composed of at least GON7, TP53RK, TPRKB, OSGEP and LAGE3; the whole complex dimerizes.</text>
</comment>
<comment type="similarity">
    <text evidence="2">Belongs to the protein kinase superfamily. BUD32 family.</text>
</comment>
<dbReference type="PROSITE" id="PS00109">
    <property type="entry name" value="PROTEIN_KINASE_TYR"/>
    <property type="match status" value="1"/>
</dbReference>
<dbReference type="SUPFAM" id="SSF56112">
    <property type="entry name" value="Protein kinase-like (PK-like)"/>
    <property type="match status" value="1"/>
</dbReference>
<evidence type="ECO:0000256" key="13">
    <source>
        <dbReference type="ARBA" id="ARBA00047899"/>
    </source>
</evidence>
<evidence type="ECO:0000256" key="10">
    <source>
        <dbReference type="ARBA" id="ARBA00022801"/>
    </source>
</evidence>
<dbReference type="Gene3D" id="3.30.200.20">
    <property type="entry name" value="Phosphorylase Kinase, domain 1"/>
    <property type="match status" value="1"/>
</dbReference>
<dbReference type="GO" id="GO:0005634">
    <property type="term" value="C:nucleus"/>
    <property type="evidence" value="ECO:0007669"/>
    <property type="project" value="UniProtKB-SubCell"/>
</dbReference>
<sequence length="227" mass="26019">MATSDNLKLLKQGAEAKLFTGDYFGRPCLIKERFKKTYRHPILDKSLTSQRTKNEVRSMVKCRMLGIETPTVLFVDLEQSRIYMDYLAEAITVRDYIYKVQGDKDMIVKLSPLAKSIGNTLGKMHLNNIIHGDLTTSNMLLKKPFEDLKLVMIDFGLSFIDNSQTEEDKGVDLYVLERALLSTHPNTEALFDVIIQGYKEENQQGAAEVIKKYEEVRMRGRKRTMVG</sequence>
<evidence type="ECO:0000256" key="11">
    <source>
        <dbReference type="ARBA" id="ARBA00022840"/>
    </source>
</evidence>
<dbReference type="Proteomes" id="UP000749559">
    <property type="component" value="Unassembled WGS sequence"/>
</dbReference>
<dbReference type="GO" id="GO:0008033">
    <property type="term" value="P:tRNA processing"/>
    <property type="evidence" value="ECO:0007669"/>
    <property type="project" value="UniProtKB-KW"/>
</dbReference>
<evidence type="ECO:0000256" key="12">
    <source>
        <dbReference type="ARBA" id="ARBA00023242"/>
    </source>
</evidence>
<dbReference type="GO" id="GO:0016787">
    <property type="term" value="F:hydrolase activity"/>
    <property type="evidence" value="ECO:0007669"/>
    <property type="project" value="UniProtKB-KW"/>
</dbReference>
<keyword evidence="4" id="KW-0723">Serine/threonine-protein kinase</keyword>
<keyword evidence="9" id="KW-0418">Kinase</keyword>